<dbReference type="AlphaFoldDB" id="A0A834TJY8"/>
<dbReference type="EMBL" id="JAAIUW010000008">
    <property type="protein sequence ID" value="KAF7818879.1"/>
    <property type="molecule type" value="Genomic_DNA"/>
</dbReference>
<organism evidence="1 2">
    <name type="scientific">Senna tora</name>
    <dbReference type="NCBI Taxonomy" id="362788"/>
    <lineage>
        <taxon>Eukaryota</taxon>
        <taxon>Viridiplantae</taxon>
        <taxon>Streptophyta</taxon>
        <taxon>Embryophyta</taxon>
        <taxon>Tracheophyta</taxon>
        <taxon>Spermatophyta</taxon>
        <taxon>Magnoliopsida</taxon>
        <taxon>eudicotyledons</taxon>
        <taxon>Gunneridae</taxon>
        <taxon>Pentapetalae</taxon>
        <taxon>rosids</taxon>
        <taxon>fabids</taxon>
        <taxon>Fabales</taxon>
        <taxon>Fabaceae</taxon>
        <taxon>Caesalpinioideae</taxon>
        <taxon>Cassia clade</taxon>
        <taxon>Senna</taxon>
    </lineage>
</organism>
<evidence type="ECO:0000313" key="1">
    <source>
        <dbReference type="EMBL" id="KAF7818879.1"/>
    </source>
</evidence>
<evidence type="ECO:0000313" key="2">
    <source>
        <dbReference type="Proteomes" id="UP000634136"/>
    </source>
</evidence>
<comment type="caution">
    <text evidence="1">The sequence shown here is derived from an EMBL/GenBank/DDBJ whole genome shotgun (WGS) entry which is preliminary data.</text>
</comment>
<dbReference type="Proteomes" id="UP000634136">
    <property type="component" value="Unassembled WGS sequence"/>
</dbReference>
<reference evidence="1" key="1">
    <citation type="submission" date="2020-09" db="EMBL/GenBank/DDBJ databases">
        <title>Genome-Enabled Discovery of Anthraquinone Biosynthesis in Senna tora.</title>
        <authorList>
            <person name="Kang S.-H."/>
            <person name="Pandey R.P."/>
            <person name="Lee C.-M."/>
            <person name="Sim J.-S."/>
            <person name="Jeong J.-T."/>
            <person name="Choi B.-S."/>
            <person name="Jung M."/>
            <person name="Ginzburg D."/>
            <person name="Zhao K."/>
            <person name="Won S.Y."/>
            <person name="Oh T.-J."/>
            <person name="Yu Y."/>
            <person name="Kim N.-H."/>
            <person name="Lee O.R."/>
            <person name="Lee T.-H."/>
            <person name="Bashyal P."/>
            <person name="Kim T.-S."/>
            <person name="Lee W.-H."/>
            <person name="Kawkins C."/>
            <person name="Kim C.-K."/>
            <person name="Kim J.S."/>
            <person name="Ahn B.O."/>
            <person name="Rhee S.Y."/>
            <person name="Sohng J.K."/>
        </authorList>
    </citation>
    <scope>NUCLEOTIDE SEQUENCE</scope>
    <source>
        <tissue evidence="1">Leaf</tissue>
    </source>
</reference>
<accession>A0A834TJY8</accession>
<gene>
    <name evidence="1" type="ORF">G2W53_024334</name>
</gene>
<proteinExistence type="predicted"/>
<name>A0A834TJY8_9FABA</name>
<protein>
    <submittedName>
        <fullName evidence="1">Uncharacterized protein</fullName>
    </submittedName>
</protein>
<keyword evidence="2" id="KW-1185">Reference proteome</keyword>
<sequence length="42" mass="4863">MEKEKSRKLLARLVISEGLRLHWHAPNRRQPAAVCPSSTFTF</sequence>